<dbReference type="RefSeq" id="XP_012211639.1">
    <property type="nucleotide sequence ID" value="XM_012356249.1"/>
</dbReference>
<organism evidence="1 2">
    <name type="scientific">Saprolegnia parasitica (strain CBS 223.65)</name>
    <dbReference type="NCBI Taxonomy" id="695850"/>
    <lineage>
        <taxon>Eukaryota</taxon>
        <taxon>Sar</taxon>
        <taxon>Stramenopiles</taxon>
        <taxon>Oomycota</taxon>
        <taxon>Saprolegniomycetes</taxon>
        <taxon>Saprolegniales</taxon>
        <taxon>Saprolegniaceae</taxon>
        <taxon>Saprolegnia</taxon>
    </lineage>
</organism>
<reference evidence="1 2" key="1">
    <citation type="journal article" date="2013" name="PLoS Genet.">
        <title>Distinctive expansion of potential virulence genes in the genome of the oomycete fish pathogen Saprolegnia parasitica.</title>
        <authorList>
            <person name="Jiang R.H."/>
            <person name="de Bruijn I."/>
            <person name="Haas B.J."/>
            <person name="Belmonte R."/>
            <person name="Lobach L."/>
            <person name="Christie J."/>
            <person name="van den Ackerveken G."/>
            <person name="Bottin A."/>
            <person name="Bulone V."/>
            <person name="Diaz-Moreno S.M."/>
            <person name="Dumas B."/>
            <person name="Fan L."/>
            <person name="Gaulin E."/>
            <person name="Govers F."/>
            <person name="Grenville-Briggs L.J."/>
            <person name="Horner N.R."/>
            <person name="Levin J.Z."/>
            <person name="Mammella M."/>
            <person name="Meijer H.J."/>
            <person name="Morris P."/>
            <person name="Nusbaum C."/>
            <person name="Oome S."/>
            <person name="Phillips A.J."/>
            <person name="van Rooyen D."/>
            <person name="Rzeszutek E."/>
            <person name="Saraiva M."/>
            <person name="Secombes C.J."/>
            <person name="Seidl M.F."/>
            <person name="Snel B."/>
            <person name="Stassen J.H."/>
            <person name="Sykes S."/>
            <person name="Tripathy S."/>
            <person name="van den Berg H."/>
            <person name="Vega-Arreguin J.C."/>
            <person name="Wawra S."/>
            <person name="Young S.K."/>
            <person name="Zeng Q."/>
            <person name="Dieguez-Uribeondo J."/>
            <person name="Russ C."/>
            <person name="Tyler B.M."/>
            <person name="van West P."/>
        </authorList>
    </citation>
    <scope>NUCLEOTIDE SEQUENCE [LARGE SCALE GENOMIC DNA]</scope>
    <source>
        <strain evidence="1 2">CBS 223.65</strain>
    </source>
</reference>
<dbReference type="Proteomes" id="UP000030745">
    <property type="component" value="Unassembled WGS sequence"/>
</dbReference>
<keyword evidence="2" id="KW-1185">Reference proteome</keyword>
<protein>
    <submittedName>
        <fullName evidence="1">Uncharacterized protein</fullName>
    </submittedName>
</protein>
<sequence length="55" mass="6070">MDGENLDSRVIFRYLTVQKIVENYGAVMRADFTVLVEMVAASDGLDAREETASDG</sequence>
<dbReference type="GeneID" id="24137270"/>
<gene>
    <name evidence="1" type="ORF">SPRG_15554</name>
</gene>
<evidence type="ECO:0000313" key="1">
    <source>
        <dbReference type="EMBL" id="KDO17654.1"/>
    </source>
</evidence>
<evidence type="ECO:0000313" key="2">
    <source>
        <dbReference type="Proteomes" id="UP000030745"/>
    </source>
</evidence>
<dbReference type="AlphaFoldDB" id="A0A067BGY7"/>
<accession>A0A067BGY7</accession>
<proteinExistence type="predicted"/>
<dbReference type="KEGG" id="spar:SPRG_15554"/>
<dbReference type="EMBL" id="KK583600">
    <property type="protein sequence ID" value="KDO17654.1"/>
    <property type="molecule type" value="Genomic_DNA"/>
</dbReference>
<dbReference type="VEuPathDB" id="FungiDB:SPRG_15554"/>
<name>A0A067BGY7_SAPPC</name>
<dbReference type="OrthoDB" id="297496at2759"/>